<dbReference type="AlphaFoldDB" id="A0A7W3P799"/>
<gene>
    <name evidence="1" type="ORF">FHX74_003434</name>
</gene>
<name>A0A7W3P799_9ACTN</name>
<protein>
    <recommendedName>
        <fullName evidence="3">Helix-turn-helix domain-containing protein</fullName>
    </recommendedName>
</protein>
<sequence length="120" mass="12991">MTTSPSPRPDGPTQSAAYRAWLAGLPWPVMAERLAAGEPPAAVGRDYGISGKTVQRHFAQTGIPPERNHQRHLLPIEPERIRAEYADGTSVTTLAVRYHASLSTIGEALGWTGRGRRHAG</sequence>
<reference evidence="1 2" key="1">
    <citation type="submission" date="2020-07" db="EMBL/GenBank/DDBJ databases">
        <title>Sequencing the genomes of 1000 actinobacteria strains.</title>
        <authorList>
            <person name="Klenk H.-P."/>
        </authorList>
    </citation>
    <scope>NUCLEOTIDE SEQUENCE [LARGE SCALE GENOMIC DNA]</scope>
    <source>
        <strain evidence="1 2">DSM 100723</strain>
    </source>
</reference>
<evidence type="ECO:0008006" key="3">
    <source>
        <dbReference type="Google" id="ProtNLM"/>
    </source>
</evidence>
<comment type="caution">
    <text evidence="1">The sequence shown here is derived from an EMBL/GenBank/DDBJ whole genome shotgun (WGS) entry which is preliminary data.</text>
</comment>
<evidence type="ECO:0000313" key="2">
    <source>
        <dbReference type="Proteomes" id="UP000523079"/>
    </source>
</evidence>
<dbReference type="RefSeq" id="WP_182561416.1">
    <property type="nucleotide sequence ID" value="NZ_JACGWT010000006.1"/>
</dbReference>
<evidence type="ECO:0000313" key="1">
    <source>
        <dbReference type="EMBL" id="MBA8795793.1"/>
    </source>
</evidence>
<dbReference type="EMBL" id="JACGWT010000006">
    <property type="protein sequence ID" value="MBA8795793.1"/>
    <property type="molecule type" value="Genomic_DNA"/>
</dbReference>
<organism evidence="1 2">
    <name type="scientific">Microlunatus kandeliicorticis</name>
    <dbReference type="NCBI Taxonomy" id="1759536"/>
    <lineage>
        <taxon>Bacteria</taxon>
        <taxon>Bacillati</taxon>
        <taxon>Actinomycetota</taxon>
        <taxon>Actinomycetes</taxon>
        <taxon>Propionibacteriales</taxon>
        <taxon>Propionibacteriaceae</taxon>
        <taxon>Microlunatus</taxon>
    </lineage>
</organism>
<keyword evidence="2" id="KW-1185">Reference proteome</keyword>
<dbReference type="Proteomes" id="UP000523079">
    <property type="component" value="Unassembled WGS sequence"/>
</dbReference>
<accession>A0A7W3P799</accession>
<proteinExistence type="predicted"/>